<dbReference type="InterPro" id="IPR014710">
    <property type="entry name" value="RmlC-like_jellyroll"/>
</dbReference>
<gene>
    <name evidence="3" type="ORF">A3A90_01405</name>
</gene>
<sequence length="123" mass="13805">MTYVNNLEKDTVENDNFRKVLNTTEKSQLVVMSLLPGEDIGEEVHNVDQFIRVEEGKGKAVLNKTEETEIEDDWAVVVPAGTTHNIINTGDKAMKLYTVYTPPEHAPDTIHKTKAEADEAENH</sequence>
<dbReference type="EMBL" id="MHWA01000016">
    <property type="protein sequence ID" value="OHB01297.1"/>
    <property type="molecule type" value="Genomic_DNA"/>
</dbReference>
<dbReference type="Gene3D" id="2.60.120.10">
    <property type="entry name" value="Jelly Rolls"/>
    <property type="match status" value="1"/>
</dbReference>
<feature type="region of interest" description="Disordered" evidence="1">
    <location>
        <begin position="103"/>
        <end position="123"/>
    </location>
</feature>
<name>A0A1G2TVI3_9BACT</name>
<dbReference type="InterPro" id="IPR013096">
    <property type="entry name" value="Cupin_2"/>
</dbReference>
<dbReference type="PANTHER" id="PTHR43346:SF1">
    <property type="entry name" value="QUERCETIN 2,3-DIOXYGENASE-RELATED"/>
    <property type="match status" value="1"/>
</dbReference>
<dbReference type="InterPro" id="IPR011051">
    <property type="entry name" value="RmlC_Cupin_sf"/>
</dbReference>
<dbReference type="Pfam" id="PF07883">
    <property type="entry name" value="Cupin_2"/>
    <property type="match status" value="1"/>
</dbReference>
<dbReference type="SUPFAM" id="SSF51182">
    <property type="entry name" value="RmlC-like cupins"/>
    <property type="match status" value="1"/>
</dbReference>
<dbReference type="AlphaFoldDB" id="A0A1G2TVI3"/>
<evidence type="ECO:0000259" key="2">
    <source>
        <dbReference type="Pfam" id="PF07883"/>
    </source>
</evidence>
<evidence type="ECO:0000256" key="1">
    <source>
        <dbReference type="SAM" id="MobiDB-lite"/>
    </source>
</evidence>
<dbReference type="CDD" id="cd02223">
    <property type="entry name" value="cupin_Bh2720-like"/>
    <property type="match status" value="1"/>
</dbReference>
<dbReference type="InterPro" id="IPR052538">
    <property type="entry name" value="Flavonoid_dioxygenase-like"/>
</dbReference>
<reference evidence="3 4" key="1">
    <citation type="journal article" date="2016" name="Nat. Commun.">
        <title>Thousands of microbial genomes shed light on interconnected biogeochemical processes in an aquifer system.</title>
        <authorList>
            <person name="Anantharaman K."/>
            <person name="Brown C.T."/>
            <person name="Hug L.A."/>
            <person name="Sharon I."/>
            <person name="Castelle C.J."/>
            <person name="Probst A.J."/>
            <person name="Thomas B.C."/>
            <person name="Singh A."/>
            <person name="Wilkins M.J."/>
            <person name="Karaoz U."/>
            <person name="Brodie E.L."/>
            <person name="Williams K.H."/>
            <person name="Hubbard S.S."/>
            <person name="Banfield J.F."/>
        </authorList>
    </citation>
    <scope>NUCLEOTIDE SEQUENCE [LARGE SCALE GENOMIC DNA]</scope>
</reference>
<proteinExistence type="predicted"/>
<dbReference type="Proteomes" id="UP000178404">
    <property type="component" value="Unassembled WGS sequence"/>
</dbReference>
<dbReference type="PANTHER" id="PTHR43346">
    <property type="entry name" value="LIGAND BINDING DOMAIN PROTEIN, PUTATIVE (AFU_ORTHOLOGUE AFUA_6G14370)-RELATED"/>
    <property type="match status" value="1"/>
</dbReference>
<accession>A0A1G2TVI3</accession>
<evidence type="ECO:0000313" key="3">
    <source>
        <dbReference type="EMBL" id="OHB01297.1"/>
    </source>
</evidence>
<comment type="caution">
    <text evidence="3">The sequence shown here is derived from an EMBL/GenBank/DDBJ whole genome shotgun (WGS) entry which is preliminary data.</text>
</comment>
<feature type="compositionally biased region" description="Basic and acidic residues" evidence="1">
    <location>
        <begin position="105"/>
        <end position="123"/>
    </location>
</feature>
<evidence type="ECO:0000313" key="4">
    <source>
        <dbReference type="Proteomes" id="UP000178404"/>
    </source>
</evidence>
<feature type="domain" description="Cupin type-2" evidence="2">
    <location>
        <begin position="31"/>
        <end position="100"/>
    </location>
</feature>
<organism evidence="3 4">
    <name type="scientific">Candidatus Zambryskibacteria bacterium RIFCSPLOWO2_01_FULL_35_19</name>
    <dbReference type="NCBI Taxonomy" id="1802757"/>
    <lineage>
        <taxon>Bacteria</taxon>
        <taxon>Candidatus Zambryskiibacteriota</taxon>
    </lineage>
</organism>
<protein>
    <submittedName>
        <fullName evidence="3">Cupin</fullName>
    </submittedName>
</protein>